<protein>
    <submittedName>
        <fullName evidence="1">Uncharacterized protein</fullName>
    </submittedName>
</protein>
<dbReference type="SUPFAM" id="SSF47072">
    <property type="entry name" value="Cysteine alpha-hairpin motif"/>
    <property type="match status" value="1"/>
</dbReference>
<proteinExistence type="predicted"/>
<evidence type="ECO:0000313" key="1">
    <source>
        <dbReference type="EMBL" id="CAJ1940425.1"/>
    </source>
</evidence>
<organism evidence="1 2">
    <name type="scientific">Sphenostylis stenocarpa</name>
    <dbReference type="NCBI Taxonomy" id="92480"/>
    <lineage>
        <taxon>Eukaryota</taxon>
        <taxon>Viridiplantae</taxon>
        <taxon>Streptophyta</taxon>
        <taxon>Embryophyta</taxon>
        <taxon>Tracheophyta</taxon>
        <taxon>Spermatophyta</taxon>
        <taxon>Magnoliopsida</taxon>
        <taxon>eudicotyledons</taxon>
        <taxon>Gunneridae</taxon>
        <taxon>Pentapetalae</taxon>
        <taxon>rosids</taxon>
        <taxon>fabids</taxon>
        <taxon>Fabales</taxon>
        <taxon>Fabaceae</taxon>
        <taxon>Papilionoideae</taxon>
        <taxon>50 kb inversion clade</taxon>
        <taxon>NPAAA clade</taxon>
        <taxon>indigoferoid/millettioid clade</taxon>
        <taxon>Phaseoleae</taxon>
        <taxon>Sphenostylis</taxon>
    </lineage>
</organism>
<gene>
    <name evidence="1" type="ORF">AYBTSS11_LOCUS9691</name>
</gene>
<dbReference type="Proteomes" id="UP001189624">
    <property type="component" value="Chromosome 3"/>
</dbReference>
<evidence type="ECO:0000313" key="2">
    <source>
        <dbReference type="Proteomes" id="UP001189624"/>
    </source>
</evidence>
<dbReference type="AlphaFoldDB" id="A0AA86V7Z5"/>
<dbReference type="EMBL" id="OY731400">
    <property type="protein sequence ID" value="CAJ1940425.1"/>
    <property type="molecule type" value="Genomic_DNA"/>
</dbReference>
<dbReference type="InterPro" id="IPR009069">
    <property type="entry name" value="Cys_alpha_HP_mot_SF"/>
</dbReference>
<dbReference type="Gramene" id="rna-AYBTSS11_LOCUS9691">
    <property type="protein sequence ID" value="CAJ1940425.1"/>
    <property type="gene ID" value="gene-AYBTSS11_LOCUS9691"/>
</dbReference>
<dbReference type="Gene3D" id="1.10.287.1130">
    <property type="entry name" value="CytochromE C oxidase copper chaperone"/>
    <property type="match status" value="1"/>
</dbReference>
<sequence length="145" mass="15868">MAQASKEPCKKEACDIQACLSKNNFLPQKYAPLTNYRSACLIPTRKMLIHIIQNWTLSYDDKTVSLGLGSSLVLHFRLTSFTFVECGIVGIFGMEENGLGGNGNSSKVQNWNEIGVGALKSLNCWIPVVQNATISQLTALPSPDF</sequence>
<keyword evidence="2" id="KW-1185">Reference proteome</keyword>
<accession>A0AA86V7Z5</accession>
<reference evidence="1" key="1">
    <citation type="submission" date="2023-10" db="EMBL/GenBank/DDBJ databases">
        <authorList>
            <person name="Domelevo Entfellner J.-B."/>
        </authorList>
    </citation>
    <scope>NUCLEOTIDE SEQUENCE</scope>
</reference>
<name>A0AA86V7Z5_9FABA</name>